<comment type="cofactor">
    <cofactor evidence="1">
        <name>[4Fe-4S] cluster</name>
        <dbReference type="ChEBI" id="CHEBI:49883"/>
    </cofactor>
</comment>
<sequence length="375" mass="43075">MSYQDIIKKLETAALHPAKTVTEQIRKTGKDAFGCFPIYTPEEIIYAAGLLPVGMWGGKTELKLADKYLQSFCCSIMRSNIEYGLKGTYNMLKGIILPTFCDTLKCICENWKAAVPHIPIVPIVYPQNRSIDAGFVYMTEELQRVKGEMEKITGRTLSDDDLEEAWELYEEYRRTMREFTDTAAEYPQIIGAKRRHLLIKAGYFMDKREYTQDIREIIAGLKDEEKKPFAGNRVVVTGLLAEPAELLDIFEENQLAFAADDLAQESRQFRTPGGTEGSVWQRMAGRICDQRGDTFLYEEEKSRGQMLIDMVKEKEADAVVIFMMKFCDPEEFDYPIYKKELEAAGIPMLYLEIDQQMDSFEQIRTRVQSFAEMLA</sequence>
<organism evidence="6 7">
    <name type="scientific">Anaerovorax odorimutans</name>
    <dbReference type="NCBI Taxonomy" id="109327"/>
    <lineage>
        <taxon>Bacteria</taxon>
        <taxon>Bacillati</taxon>
        <taxon>Bacillota</taxon>
        <taxon>Clostridia</taxon>
        <taxon>Peptostreptococcales</taxon>
        <taxon>Anaerovoracaceae</taxon>
        <taxon>Anaerovorax</taxon>
    </lineage>
</organism>
<comment type="caution">
    <text evidence="6">The sequence shown here is derived from an EMBL/GenBank/DDBJ whole genome shotgun (WGS) entry which is preliminary data.</text>
</comment>
<evidence type="ECO:0000313" key="7">
    <source>
        <dbReference type="Proteomes" id="UP001524502"/>
    </source>
</evidence>
<keyword evidence="4" id="KW-0408">Iron</keyword>
<evidence type="ECO:0000256" key="3">
    <source>
        <dbReference type="ARBA" id="ARBA00022723"/>
    </source>
</evidence>
<keyword evidence="7" id="KW-1185">Reference proteome</keyword>
<proteinExistence type="inferred from homology"/>
<dbReference type="Proteomes" id="UP001524502">
    <property type="component" value="Unassembled WGS sequence"/>
</dbReference>
<dbReference type="EMBL" id="JANFXK010000025">
    <property type="protein sequence ID" value="MCQ4638305.1"/>
    <property type="molecule type" value="Genomic_DNA"/>
</dbReference>
<dbReference type="PANTHER" id="PTHR30548:SF5">
    <property type="entry name" value="SUBUNIT OF OXYGEN-SENSITIVE 2-HYDROXYISOCAPROYL-COA DEHYDRATASE"/>
    <property type="match status" value="1"/>
</dbReference>
<evidence type="ECO:0000256" key="4">
    <source>
        <dbReference type="ARBA" id="ARBA00023004"/>
    </source>
</evidence>
<gene>
    <name evidence="6" type="ORF">NE619_16360</name>
</gene>
<keyword evidence="5" id="KW-0411">Iron-sulfur</keyword>
<comment type="similarity">
    <text evidence="2">Belongs to the FldB/FldC dehydratase alpha/beta subunit family.</text>
</comment>
<dbReference type="Gene3D" id="3.40.50.11890">
    <property type="match status" value="1"/>
</dbReference>
<keyword evidence="3" id="KW-0479">Metal-binding</keyword>
<dbReference type="Gene3D" id="1.20.1270.370">
    <property type="match status" value="1"/>
</dbReference>
<evidence type="ECO:0000313" key="6">
    <source>
        <dbReference type="EMBL" id="MCQ4638305.1"/>
    </source>
</evidence>
<evidence type="ECO:0000256" key="5">
    <source>
        <dbReference type="ARBA" id="ARBA00023014"/>
    </source>
</evidence>
<dbReference type="PANTHER" id="PTHR30548">
    <property type="entry name" value="2-HYDROXYGLUTARYL-COA DEHYDRATASE, D-COMPONENT-RELATED"/>
    <property type="match status" value="1"/>
</dbReference>
<evidence type="ECO:0000256" key="2">
    <source>
        <dbReference type="ARBA" id="ARBA00005806"/>
    </source>
</evidence>
<reference evidence="6 7" key="1">
    <citation type="submission" date="2022-06" db="EMBL/GenBank/DDBJ databases">
        <title>Isolation of gut microbiota from human fecal samples.</title>
        <authorList>
            <person name="Pamer E.G."/>
            <person name="Barat B."/>
            <person name="Waligurski E."/>
            <person name="Medina S."/>
            <person name="Paddock L."/>
            <person name="Mostad J."/>
        </authorList>
    </citation>
    <scope>NUCLEOTIDE SEQUENCE [LARGE SCALE GENOMIC DNA]</scope>
    <source>
        <strain evidence="6 7">SL.3.17</strain>
    </source>
</reference>
<protein>
    <submittedName>
        <fullName evidence="6">2-hydroxyacyl-CoA dehydratase family protein</fullName>
    </submittedName>
</protein>
<name>A0ABT1RT17_9FIRM</name>
<dbReference type="Gene3D" id="3.40.50.11900">
    <property type="match status" value="1"/>
</dbReference>
<evidence type="ECO:0000256" key="1">
    <source>
        <dbReference type="ARBA" id="ARBA00001966"/>
    </source>
</evidence>
<accession>A0ABT1RT17</accession>
<dbReference type="Pfam" id="PF06050">
    <property type="entry name" value="HGD-D"/>
    <property type="match status" value="1"/>
</dbReference>
<dbReference type="RefSeq" id="WP_256133501.1">
    <property type="nucleotide sequence ID" value="NZ_JANFXK010000025.1"/>
</dbReference>
<dbReference type="InterPro" id="IPR010327">
    <property type="entry name" value="FldB/FldC_alpha/beta"/>
</dbReference>